<evidence type="ECO:0000313" key="13">
    <source>
        <dbReference type="Proteomes" id="UP001595384"/>
    </source>
</evidence>
<evidence type="ECO:0000259" key="11">
    <source>
        <dbReference type="PROSITE" id="PS50885"/>
    </source>
</evidence>
<keyword evidence="3 9" id="KW-1133">Transmembrane helix</keyword>
<proteinExistence type="inferred from homology"/>
<keyword evidence="4 9" id="KW-0472">Membrane</keyword>
<dbReference type="SMART" id="SM00283">
    <property type="entry name" value="MA"/>
    <property type="match status" value="1"/>
</dbReference>
<comment type="caution">
    <text evidence="12">The sequence shown here is derived from an EMBL/GenBank/DDBJ whole genome shotgun (WGS) entry which is preliminary data.</text>
</comment>
<feature type="domain" description="Methyl-accepting transducer" evidence="10">
    <location>
        <begin position="407"/>
        <end position="643"/>
    </location>
</feature>
<gene>
    <name evidence="12" type="ORF">ACFODT_03745</name>
</gene>
<dbReference type="SMART" id="SM00304">
    <property type="entry name" value="HAMP"/>
    <property type="match status" value="1"/>
</dbReference>
<accession>A0ABV7C4J6</accession>
<feature type="region of interest" description="Disordered" evidence="8">
    <location>
        <begin position="455"/>
        <end position="482"/>
    </location>
</feature>
<feature type="transmembrane region" description="Helical" evidence="9">
    <location>
        <begin position="327"/>
        <end position="346"/>
    </location>
</feature>
<keyword evidence="5 7" id="KW-0807">Transducer</keyword>
<name>A0ABV7C4J6_9VIBR</name>
<evidence type="ECO:0000256" key="4">
    <source>
        <dbReference type="ARBA" id="ARBA00023136"/>
    </source>
</evidence>
<dbReference type="CDD" id="cd06225">
    <property type="entry name" value="HAMP"/>
    <property type="match status" value="1"/>
</dbReference>
<dbReference type="Proteomes" id="UP001595384">
    <property type="component" value="Unassembled WGS sequence"/>
</dbReference>
<evidence type="ECO:0000256" key="1">
    <source>
        <dbReference type="ARBA" id="ARBA00004141"/>
    </source>
</evidence>
<comment type="subcellular location">
    <subcellularLocation>
        <location evidence="1">Membrane</location>
        <topology evidence="1">Multi-pass membrane protein</topology>
    </subcellularLocation>
</comment>
<dbReference type="PANTHER" id="PTHR32089:SF119">
    <property type="entry name" value="METHYL-ACCEPTING CHEMOTAXIS PROTEIN CTPL"/>
    <property type="match status" value="1"/>
</dbReference>
<dbReference type="EMBL" id="JBHRSE010000028">
    <property type="protein sequence ID" value="MFC3022942.1"/>
    <property type="molecule type" value="Genomic_DNA"/>
</dbReference>
<evidence type="ECO:0000259" key="10">
    <source>
        <dbReference type="PROSITE" id="PS50111"/>
    </source>
</evidence>
<evidence type="ECO:0000256" key="2">
    <source>
        <dbReference type="ARBA" id="ARBA00022692"/>
    </source>
</evidence>
<evidence type="ECO:0000256" key="7">
    <source>
        <dbReference type="PROSITE-ProRule" id="PRU00284"/>
    </source>
</evidence>
<keyword evidence="2 9" id="KW-0812">Transmembrane</keyword>
<dbReference type="PANTHER" id="PTHR32089">
    <property type="entry name" value="METHYL-ACCEPTING CHEMOTAXIS PROTEIN MCPB"/>
    <property type="match status" value="1"/>
</dbReference>
<dbReference type="Pfam" id="PF00015">
    <property type="entry name" value="MCPsignal"/>
    <property type="match status" value="1"/>
</dbReference>
<evidence type="ECO:0000313" key="12">
    <source>
        <dbReference type="EMBL" id="MFC3022942.1"/>
    </source>
</evidence>
<evidence type="ECO:0000256" key="9">
    <source>
        <dbReference type="SAM" id="Phobius"/>
    </source>
</evidence>
<dbReference type="Pfam" id="PF00672">
    <property type="entry name" value="HAMP"/>
    <property type="match status" value="1"/>
</dbReference>
<dbReference type="RefSeq" id="WP_241967672.1">
    <property type="nucleotide sequence ID" value="NZ_AP024911.1"/>
</dbReference>
<feature type="domain" description="HAMP" evidence="11">
    <location>
        <begin position="348"/>
        <end position="402"/>
    </location>
</feature>
<dbReference type="Gene3D" id="1.10.287.950">
    <property type="entry name" value="Methyl-accepting chemotaxis protein"/>
    <property type="match status" value="1"/>
</dbReference>
<dbReference type="PROSITE" id="PS50885">
    <property type="entry name" value="HAMP"/>
    <property type="match status" value="1"/>
</dbReference>
<comment type="similarity">
    <text evidence="6">Belongs to the methyl-accepting chemotaxis (MCP) protein family.</text>
</comment>
<reference evidence="13" key="1">
    <citation type="journal article" date="2019" name="Int. J. Syst. Evol. Microbiol.">
        <title>The Global Catalogue of Microorganisms (GCM) 10K type strain sequencing project: providing services to taxonomists for standard genome sequencing and annotation.</title>
        <authorList>
            <consortium name="The Broad Institute Genomics Platform"/>
            <consortium name="The Broad Institute Genome Sequencing Center for Infectious Disease"/>
            <person name="Wu L."/>
            <person name="Ma J."/>
        </authorList>
    </citation>
    <scope>NUCLEOTIDE SEQUENCE [LARGE SCALE GENOMIC DNA]</scope>
    <source>
        <strain evidence="13">KCTC 62784</strain>
    </source>
</reference>
<sequence length="679" mass="76724">MRIHSIRLKMMSPIILLAVLLLGLFIFMQLLLKYESDAMKTQTQSYFEAIAVVLNADRDIYQARLAQAEMLTDYGDKANQQKTFDENAQQVYDRFYKYRKYLENEPQLLEPFKDFDQHYQQWVNRSKDVTRSYQSKLHIDNQLSALNPKFNALRNMLDQMEAELRRTVNNWKESDAPVEPIVMERYLNAIAKVLNADRDMYQARLAQQHILSNIGDYAENKKQFEENALQAITRFQAFQSLMKADPNYTNRYDEFNGIFTEWFNQSLVMLQSDEFKQTLDRYDTLTEADKAFDNIRDILDKAGETVRAHGRKMEQEVSETTERVQKVAMIVIMIGFIFAFTIGYLIPKKITTNVKNLSQRIKEISQGDGDLTARINSDSADELGDLSKEFDGFLDKLQSTIRIVKQKSAALGESTQQLDKVAHSVSGITKVLAESCDSIVTAANEMSMSTDQMANVASNTSEESNKASDSVEQGRQAITSSHTTIDSLVGNIENTMTKAEELEKNTQSIYSVLEVIRGISEQTNLLALNAAIEAARAGEFGRGFAVVADEVRTLATQTGESTNKIEEMINQFTQSVNDAFDAIKMSKDNASDAANNFDHVIAVFDALNTSLNAVRDLSEQTALSTNEQSEVSNEISKNLVNMKDQTDGVNDAAGNIRSQFTALNQLYHELDDQVSKFKV</sequence>
<dbReference type="InterPro" id="IPR003660">
    <property type="entry name" value="HAMP_dom"/>
</dbReference>
<dbReference type="InterPro" id="IPR004089">
    <property type="entry name" value="MCPsignal_dom"/>
</dbReference>
<protein>
    <submittedName>
        <fullName evidence="12">Methyl-accepting chemotaxis protein</fullName>
    </submittedName>
</protein>
<dbReference type="PROSITE" id="PS50111">
    <property type="entry name" value="CHEMOTAXIS_TRANSDUC_2"/>
    <property type="match status" value="1"/>
</dbReference>
<evidence type="ECO:0000256" key="3">
    <source>
        <dbReference type="ARBA" id="ARBA00022989"/>
    </source>
</evidence>
<evidence type="ECO:0000256" key="6">
    <source>
        <dbReference type="ARBA" id="ARBA00029447"/>
    </source>
</evidence>
<keyword evidence="13" id="KW-1185">Reference proteome</keyword>
<evidence type="ECO:0000256" key="5">
    <source>
        <dbReference type="ARBA" id="ARBA00023224"/>
    </source>
</evidence>
<evidence type="ECO:0000256" key="8">
    <source>
        <dbReference type="SAM" id="MobiDB-lite"/>
    </source>
</evidence>
<dbReference type="SUPFAM" id="SSF58104">
    <property type="entry name" value="Methyl-accepting chemotaxis protein (MCP) signaling domain"/>
    <property type="match status" value="1"/>
</dbReference>
<dbReference type="Gene3D" id="6.10.340.10">
    <property type="match status" value="1"/>
</dbReference>
<organism evidence="12 13">
    <name type="scientific">Vibrio zhugei</name>
    <dbReference type="NCBI Taxonomy" id="2479546"/>
    <lineage>
        <taxon>Bacteria</taxon>
        <taxon>Pseudomonadati</taxon>
        <taxon>Pseudomonadota</taxon>
        <taxon>Gammaproteobacteria</taxon>
        <taxon>Vibrionales</taxon>
        <taxon>Vibrionaceae</taxon>
        <taxon>Vibrio</taxon>
    </lineage>
</organism>